<dbReference type="Proteomes" id="UP000887580">
    <property type="component" value="Unplaced"/>
</dbReference>
<dbReference type="WBParaSite" id="PS1159_v2.g15715.t1">
    <property type="protein sequence ID" value="PS1159_v2.g15715.t1"/>
    <property type="gene ID" value="PS1159_v2.g15715"/>
</dbReference>
<organism evidence="1 2">
    <name type="scientific">Panagrolaimus sp. PS1159</name>
    <dbReference type="NCBI Taxonomy" id="55785"/>
    <lineage>
        <taxon>Eukaryota</taxon>
        <taxon>Metazoa</taxon>
        <taxon>Ecdysozoa</taxon>
        <taxon>Nematoda</taxon>
        <taxon>Chromadorea</taxon>
        <taxon>Rhabditida</taxon>
        <taxon>Tylenchina</taxon>
        <taxon>Panagrolaimomorpha</taxon>
        <taxon>Panagrolaimoidea</taxon>
        <taxon>Panagrolaimidae</taxon>
        <taxon>Panagrolaimus</taxon>
    </lineage>
</organism>
<proteinExistence type="predicted"/>
<reference evidence="2" key="1">
    <citation type="submission" date="2022-11" db="UniProtKB">
        <authorList>
            <consortium name="WormBaseParasite"/>
        </authorList>
    </citation>
    <scope>IDENTIFICATION</scope>
</reference>
<evidence type="ECO:0000313" key="1">
    <source>
        <dbReference type="Proteomes" id="UP000887580"/>
    </source>
</evidence>
<accession>A0AC35FBI8</accession>
<protein>
    <submittedName>
        <fullName evidence="2">Uncharacterized protein</fullName>
    </submittedName>
</protein>
<name>A0AC35FBI8_9BILA</name>
<sequence length="438" mass="50150">MPPTTIKTSSSDSESFPTIKNSSSDSESLPEWSIVLLVGLAILIFIGILIILFFVGKHFYQKRKKSSASKKIQKLPIMSKEKLLPSKGSTQKDSTQYIKSQTRQQPSSTQQQCSSSAPAAEEGAKKKKSNEKVRRKSSIKEPPLSSSIKETTAEEGNEPPSLKNTIDEQQKQDEIKEFSAKGGEEDENEEPIDIKNLNEAEKDAEKKIKQNLDKKDVVQTEEVIEAVKKKQEKFAKDKIDCDQKVKKMFETPEWDKKHMPPDCDLKLFMAPSAIERFCIMEYLKAHADQILIAHDYKIAEGRAEVPRTAFEWLRSTEITGDDEFLKSRAWMLENWSIFKRSPNYEWEYYCDMEIPLLYMTSMKDCITEPEILDKVLRKILQKSKEYFAATEKKDWQLKDHPMKVMAKIFEEGKSMDLAAASTSVNTTTTENVEVKDVL</sequence>
<evidence type="ECO:0000313" key="2">
    <source>
        <dbReference type="WBParaSite" id="PS1159_v2.g15715.t1"/>
    </source>
</evidence>